<dbReference type="GO" id="GO:0003824">
    <property type="term" value="F:catalytic activity"/>
    <property type="evidence" value="ECO:0007669"/>
    <property type="project" value="InterPro"/>
</dbReference>
<keyword evidence="4" id="KW-0411">Iron-sulfur</keyword>
<evidence type="ECO:0000256" key="3">
    <source>
        <dbReference type="ARBA" id="ARBA00023004"/>
    </source>
</evidence>
<reference evidence="6 7" key="1">
    <citation type="journal article" date="2016" name="Environ. Microbiol.">
        <title>Genomic resolution of a cold subsurface aquifer community provides metabolic insights for novel microbes adapted to high CO concentrations.</title>
        <authorList>
            <person name="Probst A.J."/>
            <person name="Castelle C.J."/>
            <person name="Singh A."/>
            <person name="Brown C.T."/>
            <person name="Anantharaman K."/>
            <person name="Sharon I."/>
            <person name="Hug L.A."/>
            <person name="Burstein D."/>
            <person name="Emerson J.B."/>
            <person name="Thomas B.C."/>
            <person name="Banfield J.F."/>
        </authorList>
    </citation>
    <scope>NUCLEOTIDE SEQUENCE [LARGE SCALE GENOMIC DNA]</scope>
    <source>
        <strain evidence="6">CG1_02_39_135</strain>
    </source>
</reference>
<evidence type="ECO:0000313" key="6">
    <source>
        <dbReference type="EMBL" id="OIO64967.1"/>
    </source>
</evidence>
<keyword evidence="3" id="KW-0408">Iron</keyword>
<dbReference type="CDD" id="cd01335">
    <property type="entry name" value="Radical_SAM"/>
    <property type="match status" value="1"/>
</dbReference>
<dbReference type="SFLD" id="SFLDG01067">
    <property type="entry name" value="SPASM/twitch_domain_containing"/>
    <property type="match status" value="1"/>
</dbReference>
<dbReference type="SUPFAM" id="SSF102114">
    <property type="entry name" value="Radical SAM enzymes"/>
    <property type="match status" value="1"/>
</dbReference>
<dbReference type="GO" id="GO:0051536">
    <property type="term" value="F:iron-sulfur cluster binding"/>
    <property type="evidence" value="ECO:0007669"/>
    <property type="project" value="UniProtKB-KW"/>
</dbReference>
<dbReference type="InterPro" id="IPR007197">
    <property type="entry name" value="rSAM"/>
</dbReference>
<dbReference type="InterPro" id="IPR050377">
    <property type="entry name" value="Radical_SAM_PqqE_MftC-like"/>
</dbReference>
<evidence type="ECO:0000256" key="4">
    <source>
        <dbReference type="ARBA" id="ARBA00023014"/>
    </source>
</evidence>
<evidence type="ECO:0000313" key="7">
    <source>
        <dbReference type="Proteomes" id="UP000182693"/>
    </source>
</evidence>
<feature type="domain" description="Radical SAM core" evidence="5">
    <location>
        <begin position="28"/>
        <end position="240"/>
    </location>
</feature>
<dbReference type="InterPro" id="IPR006638">
    <property type="entry name" value="Elp3/MiaA/NifB-like_rSAM"/>
</dbReference>
<gene>
    <name evidence="6" type="ORF">AUJ30_01775</name>
</gene>
<evidence type="ECO:0000256" key="2">
    <source>
        <dbReference type="ARBA" id="ARBA00022723"/>
    </source>
</evidence>
<dbReference type="InterPro" id="IPR058240">
    <property type="entry name" value="rSAM_sf"/>
</dbReference>
<dbReference type="SFLD" id="SFLDG01094">
    <property type="entry name" value="Uncharacterised_Radical_SAM_Su"/>
    <property type="match status" value="1"/>
</dbReference>
<dbReference type="GO" id="GO:0046872">
    <property type="term" value="F:metal ion binding"/>
    <property type="evidence" value="ECO:0007669"/>
    <property type="project" value="UniProtKB-KW"/>
</dbReference>
<name>A0A1J4Y339_9BACT</name>
<dbReference type="SMART" id="SM00729">
    <property type="entry name" value="Elp3"/>
    <property type="match status" value="1"/>
</dbReference>
<protein>
    <submittedName>
        <fullName evidence="6">Anaerobic ribonucleoside-triphosphate reductase activating protein</fullName>
    </submittedName>
</protein>
<evidence type="ECO:0000256" key="1">
    <source>
        <dbReference type="ARBA" id="ARBA00022691"/>
    </source>
</evidence>
<dbReference type="NCBIfam" id="TIGR02495">
    <property type="entry name" value="NrdG2"/>
    <property type="match status" value="1"/>
</dbReference>
<dbReference type="Gene3D" id="3.20.20.70">
    <property type="entry name" value="Aldolase class I"/>
    <property type="match status" value="1"/>
</dbReference>
<proteinExistence type="predicted"/>
<comment type="caution">
    <text evidence="6">The sequence shown here is derived from an EMBL/GenBank/DDBJ whole genome shotgun (WGS) entry which is preliminary data.</text>
</comment>
<dbReference type="PANTHER" id="PTHR11228:SF27">
    <property type="entry name" value="GLYCYL-RADICAL ENZYME ACTIVATING ENZYME MJ1227-RELATED"/>
    <property type="match status" value="1"/>
</dbReference>
<organism evidence="6 7">
    <name type="scientific">Candidatus Wolfebacteria bacterium CG1_02_39_135</name>
    <dbReference type="NCBI Taxonomy" id="1805425"/>
    <lineage>
        <taxon>Bacteria</taxon>
        <taxon>Candidatus Wolfeibacteriota</taxon>
    </lineage>
</organism>
<dbReference type="SFLD" id="SFLDS00029">
    <property type="entry name" value="Radical_SAM"/>
    <property type="match status" value="1"/>
</dbReference>
<dbReference type="Pfam" id="PF04055">
    <property type="entry name" value="Radical_SAM"/>
    <property type="match status" value="1"/>
</dbReference>
<dbReference type="Proteomes" id="UP000182693">
    <property type="component" value="Unassembled WGS sequence"/>
</dbReference>
<dbReference type="PANTHER" id="PTHR11228">
    <property type="entry name" value="RADICAL SAM DOMAIN PROTEIN"/>
    <property type="match status" value="1"/>
</dbReference>
<dbReference type="EMBL" id="MNWX01000033">
    <property type="protein sequence ID" value="OIO64967.1"/>
    <property type="molecule type" value="Genomic_DNA"/>
</dbReference>
<dbReference type="AlphaFoldDB" id="A0A1J4Y339"/>
<accession>A0A1J4Y339</accession>
<dbReference type="InterPro" id="IPR013785">
    <property type="entry name" value="Aldolase_TIM"/>
</dbReference>
<dbReference type="STRING" id="1805425.AUJ30_01775"/>
<sequence length="245" mass="27827">MQREKRIYVGSLNPVMRIGGLQKVSLIDYPGKIAAIVFTQGCNFRCGYCHNPELVNPDFFIKPISLEEIFTFLESRQGELEGVVVTGGEPLLQEGLNDFLKKIKGLGYSIKLDTNGSFQERLRDIIEKKLVDYLAMDIKAPLEKYAAVVKSAVEIKKIKESIDLIMNSGLDYEFRTTVVKSQLKKEDILKIGELLKPGSSYILQKFVPSKTLDPQFLKETGYSDEELGEIVKELREIYHLNCIIR</sequence>
<evidence type="ECO:0000259" key="5">
    <source>
        <dbReference type="PROSITE" id="PS51918"/>
    </source>
</evidence>
<keyword evidence="1" id="KW-0949">S-adenosyl-L-methionine</keyword>
<dbReference type="PROSITE" id="PS51918">
    <property type="entry name" value="RADICAL_SAM"/>
    <property type="match status" value="1"/>
</dbReference>
<dbReference type="InterPro" id="IPR012840">
    <property type="entry name" value="NrdG2"/>
</dbReference>
<keyword evidence="2" id="KW-0479">Metal-binding</keyword>